<dbReference type="CDD" id="cd02989">
    <property type="entry name" value="Phd_like_TxnDC9"/>
    <property type="match status" value="1"/>
</dbReference>
<dbReference type="InterPro" id="IPR036249">
    <property type="entry name" value="Thioredoxin-like_sf"/>
</dbReference>
<protein>
    <recommendedName>
        <fullName evidence="1">Thioredoxin domain-containing protein</fullName>
    </recommendedName>
</protein>
<gene>
    <name evidence="2" type="ORF">PGLA2088_LOCUS3957</name>
</gene>
<feature type="domain" description="Thioredoxin" evidence="1">
    <location>
        <begin position="27"/>
        <end position="109"/>
    </location>
</feature>
<dbReference type="Proteomes" id="UP000626109">
    <property type="component" value="Unassembled WGS sequence"/>
</dbReference>
<dbReference type="Pfam" id="PF00085">
    <property type="entry name" value="Thioredoxin"/>
    <property type="match status" value="1"/>
</dbReference>
<dbReference type="AlphaFoldDB" id="A0A813I6V7"/>
<evidence type="ECO:0000313" key="3">
    <source>
        <dbReference type="Proteomes" id="UP000626109"/>
    </source>
</evidence>
<name>A0A813I6V7_POLGL</name>
<dbReference type="PANTHER" id="PTHR21148">
    <property type="entry name" value="THIOREDOXIN DOMAIN-CONTAINING PROTEIN 9"/>
    <property type="match status" value="1"/>
</dbReference>
<dbReference type="SUPFAM" id="SSF52833">
    <property type="entry name" value="Thioredoxin-like"/>
    <property type="match status" value="1"/>
</dbReference>
<organism evidence="2 3">
    <name type="scientific">Polarella glacialis</name>
    <name type="common">Dinoflagellate</name>
    <dbReference type="NCBI Taxonomy" id="89957"/>
    <lineage>
        <taxon>Eukaryota</taxon>
        <taxon>Sar</taxon>
        <taxon>Alveolata</taxon>
        <taxon>Dinophyceae</taxon>
        <taxon>Suessiales</taxon>
        <taxon>Suessiaceae</taxon>
        <taxon>Polarella</taxon>
    </lineage>
</organism>
<proteinExistence type="predicted"/>
<feature type="non-terminal residue" evidence="2">
    <location>
        <position position="1"/>
    </location>
</feature>
<reference evidence="2" key="1">
    <citation type="submission" date="2021-02" db="EMBL/GenBank/DDBJ databases">
        <authorList>
            <person name="Dougan E. K."/>
            <person name="Rhodes N."/>
            <person name="Thang M."/>
            <person name="Chan C."/>
        </authorList>
    </citation>
    <scope>NUCLEOTIDE SEQUENCE</scope>
</reference>
<dbReference type="EMBL" id="CAJNNW010003545">
    <property type="protein sequence ID" value="CAE8645498.1"/>
    <property type="molecule type" value="Genomic_DNA"/>
</dbReference>
<comment type="caution">
    <text evidence="2">The sequence shown here is derived from an EMBL/GenBank/DDBJ whole genome shotgun (WGS) entry which is preliminary data.</text>
</comment>
<evidence type="ECO:0000259" key="1">
    <source>
        <dbReference type="Pfam" id="PF00085"/>
    </source>
</evidence>
<accession>A0A813I6V7</accession>
<evidence type="ECO:0000313" key="2">
    <source>
        <dbReference type="EMBL" id="CAE8645498.1"/>
    </source>
</evidence>
<dbReference type="InterPro" id="IPR013766">
    <property type="entry name" value="Thioredoxin_domain"/>
</dbReference>
<sequence>LEKMKIEQSQKLKMQAIGHGQYDMIDEKDFFDCAKKSKRIVIHFWRPETFRCEVMDRHLRQLCQKHWETRFVKINAEKAPYLAEKLHIWCLPSLVLCIDGKTEHTTIGFSEFESGDECTTEELEVHLAKYQVIKLDS</sequence>
<dbReference type="Gene3D" id="3.40.30.10">
    <property type="entry name" value="Glutaredoxin"/>
    <property type="match status" value="1"/>
</dbReference>